<dbReference type="SUPFAM" id="SSF51735">
    <property type="entry name" value="NAD(P)-binding Rossmann-fold domains"/>
    <property type="match status" value="1"/>
</dbReference>
<sequence>MSNLISEELDLEAEAVLDPSIQFERDAANTRPPKAIFLTGATGLLGAYLLQSLLQQTNADIYCLIRSDSPDSGKQRLQRHLKSYSIWTDSFNSRIFPIIGDLAKPLFGLSTQEFDQLSQTIDLIYHNGAQISFIRPYKALKATNVLGTHEIIRLAGLNKTKPVHFISTLAVFFNQSSTTANALISETEIPKYDAGLKGGYKQSKWVAEELIRLAQERGLPACIYRPVRISGHSQTGITQNFDDFFFRLLKGCIHLKQFPRLDIAITLLPVDYVCEAVIQLSLRKAPFGRAFNLLNPTPMPWKSFIKIFMSWGYELQEVNLDDWMCSLQEYSRKYPQDQFLKLLYFFMRKPSNLLAKKPKVETTQTLQELEALGVFCPEINEKLLSSYISYFQAIDYFPHP</sequence>
<dbReference type="Gene3D" id="3.40.50.720">
    <property type="entry name" value="NAD(P)-binding Rossmann-like Domain"/>
    <property type="match status" value="1"/>
</dbReference>
<dbReference type="InterPro" id="IPR036291">
    <property type="entry name" value="NAD(P)-bd_dom_sf"/>
</dbReference>
<evidence type="ECO:0000313" key="4">
    <source>
        <dbReference type="EMBL" id="PCI24560.1"/>
    </source>
</evidence>
<dbReference type="AlphaFoldDB" id="A0A2A4ST86"/>
<comment type="caution">
    <text evidence="4">The sequence shown here is derived from an EMBL/GenBank/DDBJ whole genome shotgun (WGS) entry which is preliminary data.</text>
</comment>
<dbReference type="Pfam" id="PF07993">
    <property type="entry name" value="NAD_binding_4"/>
    <property type="match status" value="1"/>
</dbReference>
<dbReference type="NCBIfam" id="TIGR01746">
    <property type="entry name" value="Thioester-redct"/>
    <property type="match status" value="1"/>
</dbReference>
<evidence type="ECO:0000313" key="5">
    <source>
        <dbReference type="Proteomes" id="UP000218113"/>
    </source>
</evidence>
<accession>A0A2A4ST86</accession>
<dbReference type="Proteomes" id="UP000218113">
    <property type="component" value="Unassembled WGS sequence"/>
</dbReference>
<dbReference type="PANTHER" id="PTHR44845">
    <property type="entry name" value="CARRIER DOMAIN-CONTAINING PROTEIN"/>
    <property type="match status" value="1"/>
</dbReference>
<dbReference type="PANTHER" id="PTHR44845:SF6">
    <property type="entry name" value="BETA-ALANINE-ACTIVATING ENZYME"/>
    <property type="match status" value="1"/>
</dbReference>
<name>A0A2A4ST86_9DELT</name>
<evidence type="ECO:0000256" key="1">
    <source>
        <dbReference type="ARBA" id="ARBA00022450"/>
    </source>
</evidence>
<evidence type="ECO:0000256" key="2">
    <source>
        <dbReference type="ARBA" id="ARBA00022553"/>
    </source>
</evidence>
<gene>
    <name evidence="4" type="ORF">COB67_11500</name>
</gene>
<evidence type="ECO:0000259" key="3">
    <source>
        <dbReference type="Pfam" id="PF07993"/>
    </source>
</evidence>
<keyword evidence="1" id="KW-0596">Phosphopantetheine</keyword>
<feature type="domain" description="Thioester reductase (TE)" evidence="3">
    <location>
        <begin position="38"/>
        <end position="277"/>
    </location>
</feature>
<dbReference type="InterPro" id="IPR010080">
    <property type="entry name" value="Thioester_reductase-like_dom"/>
</dbReference>
<dbReference type="EMBL" id="NVSR01000121">
    <property type="protein sequence ID" value="PCI24560.1"/>
    <property type="molecule type" value="Genomic_DNA"/>
</dbReference>
<organism evidence="4 5">
    <name type="scientific">SAR324 cluster bacterium</name>
    <dbReference type="NCBI Taxonomy" id="2024889"/>
    <lineage>
        <taxon>Bacteria</taxon>
        <taxon>Deltaproteobacteria</taxon>
        <taxon>SAR324 cluster</taxon>
    </lineage>
</organism>
<proteinExistence type="predicted"/>
<protein>
    <submittedName>
        <fullName evidence="4">Polyketide synthase</fullName>
    </submittedName>
</protein>
<reference evidence="5" key="1">
    <citation type="submission" date="2017-08" db="EMBL/GenBank/DDBJ databases">
        <title>A dynamic microbial community with high functional redundancy inhabits the cold, oxic subseafloor aquifer.</title>
        <authorList>
            <person name="Tully B.J."/>
            <person name="Wheat C.G."/>
            <person name="Glazer B.T."/>
            <person name="Huber J.A."/>
        </authorList>
    </citation>
    <scope>NUCLEOTIDE SEQUENCE [LARGE SCALE GENOMIC DNA]</scope>
</reference>
<dbReference type="CDD" id="cd05235">
    <property type="entry name" value="SDR_e1"/>
    <property type="match status" value="1"/>
</dbReference>
<keyword evidence="2" id="KW-0597">Phosphoprotein</keyword>
<dbReference type="InterPro" id="IPR013120">
    <property type="entry name" value="FAR_NAD-bd"/>
</dbReference>